<dbReference type="PANTHER" id="PTHR37003:SF2">
    <property type="entry name" value="PESTICIDAL CRYSTAL PROTEIN N-TERMINAL DOMAIN-CONTAINING PROTEIN"/>
    <property type="match status" value="1"/>
</dbReference>
<keyword evidence="4" id="KW-0843">Virulence</keyword>
<evidence type="ECO:0000313" key="9">
    <source>
        <dbReference type="EMBL" id="BAB72016.2"/>
    </source>
</evidence>
<dbReference type="InterPro" id="IPR001178">
    <property type="entry name" value="Pest_cryst_dom_II"/>
</dbReference>
<feature type="domain" description="Pesticidal crystal protein" evidence="8">
    <location>
        <begin position="81"/>
        <end position="289"/>
    </location>
</feature>
<dbReference type="GO" id="GO:0001907">
    <property type="term" value="P:symbiont-mediated killing of host cell"/>
    <property type="evidence" value="ECO:0007669"/>
    <property type="project" value="InterPro"/>
</dbReference>
<dbReference type="GO" id="GO:0030435">
    <property type="term" value="P:sporulation resulting in formation of a cellular spore"/>
    <property type="evidence" value="ECO:0007669"/>
    <property type="project" value="UniProtKB-KW"/>
</dbReference>
<evidence type="ECO:0000256" key="1">
    <source>
        <dbReference type="ARBA" id="ARBA00007819"/>
    </source>
</evidence>
<dbReference type="PANTHER" id="PTHR37003">
    <property type="entry name" value="ENDOTOXIN_N DOMAIN-CONTAINING PROTEIN-RELATED"/>
    <property type="match status" value="1"/>
</dbReference>
<comment type="similarity">
    <text evidence="1">Belongs to the delta endotoxin family.</text>
</comment>
<proteinExistence type="inferred from homology"/>
<reference evidence="9" key="1">
    <citation type="journal article" date="2002" name="J. Insect Biotechnol. Sericology">
        <title>Cloning and Expression of Novel Crystal Protein Genes cry39A and 39orf2 from Bacillus thuringiensis subsp. aizawai Bun1-14 Encoding Mosquitocidal Proteins.</title>
        <authorList>
            <person name="Ito T."/>
            <person name="Sahara K."/>
            <person name="Bando H."/>
            <person name="Asano S."/>
        </authorList>
    </citation>
    <scope>NUCLEOTIDE SEQUENCE</scope>
    <source>
        <strain evidence="9">Bun1-14</strain>
    </source>
</reference>
<dbReference type="Pfam" id="PF00555">
    <property type="entry name" value="Endotoxin_M"/>
    <property type="match status" value="1"/>
</dbReference>
<accession>Q8RQU6</accession>
<feature type="domain" description="Pesticidal crystal protein" evidence="7">
    <location>
        <begin position="502"/>
        <end position="634"/>
    </location>
</feature>
<dbReference type="AlphaFoldDB" id="Q8RQU6"/>
<protein>
    <recommendedName>
        <fullName evidence="5">Crystaline entomocidal protoxin</fullName>
    </recommendedName>
</protein>
<dbReference type="InterPro" id="IPR008979">
    <property type="entry name" value="Galactose-bd-like_sf"/>
</dbReference>
<dbReference type="SMR" id="Q8RQU6"/>
<evidence type="ECO:0000259" key="8">
    <source>
        <dbReference type="Pfam" id="PF03945"/>
    </source>
</evidence>
<dbReference type="Pfam" id="PF03944">
    <property type="entry name" value="Endotoxin_C"/>
    <property type="match status" value="1"/>
</dbReference>
<dbReference type="Pfam" id="PF03945">
    <property type="entry name" value="Endotoxin_N"/>
    <property type="match status" value="1"/>
</dbReference>
<evidence type="ECO:0000256" key="4">
    <source>
        <dbReference type="ARBA" id="ARBA00023026"/>
    </source>
</evidence>
<dbReference type="GO" id="GO:0090729">
    <property type="term" value="F:toxin activity"/>
    <property type="evidence" value="ECO:0007669"/>
    <property type="project" value="UniProtKB-KW"/>
</dbReference>
<evidence type="ECO:0000259" key="6">
    <source>
        <dbReference type="Pfam" id="PF00555"/>
    </source>
</evidence>
<dbReference type="SUPFAM" id="SSF56849">
    <property type="entry name" value="delta-Endotoxin (insectocide), N-terminal domain"/>
    <property type="match status" value="1"/>
</dbReference>
<dbReference type="GO" id="GO:0005102">
    <property type="term" value="F:signaling receptor binding"/>
    <property type="evidence" value="ECO:0007669"/>
    <property type="project" value="InterPro"/>
</dbReference>
<evidence type="ECO:0000256" key="3">
    <source>
        <dbReference type="ARBA" id="ARBA00022969"/>
    </source>
</evidence>
<keyword evidence="2" id="KW-0800">Toxin</keyword>
<dbReference type="Gene3D" id="2.60.120.260">
    <property type="entry name" value="Galactose-binding domain-like"/>
    <property type="match status" value="1"/>
</dbReference>
<dbReference type="CDD" id="cd04085">
    <property type="entry name" value="delta_endotoxin_C"/>
    <property type="match status" value="1"/>
</dbReference>
<dbReference type="Gene3D" id="2.100.10.10">
    <property type="entry name" value="Pesticidal crystal protein, central domain"/>
    <property type="match status" value="1"/>
</dbReference>
<organism evidence="9">
    <name type="scientific">Bacillus thuringiensis subsp. aizawai</name>
    <dbReference type="NCBI Taxonomy" id="1433"/>
    <lineage>
        <taxon>Bacteria</taxon>
        <taxon>Bacillati</taxon>
        <taxon>Bacillota</taxon>
        <taxon>Bacilli</taxon>
        <taxon>Bacillales</taxon>
        <taxon>Bacillaceae</taxon>
        <taxon>Bacillus</taxon>
        <taxon>Bacillus cereus group</taxon>
    </lineage>
</organism>
<feature type="domain" description="Pesticidal crystal protein" evidence="6">
    <location>
        <begin position="298"/>
        <end position="492"/>
    </location>
</feature>
<gene>
    <name evidence="9" type="primary">cry39A</name>
</gene>
<dbReference type="Gene3D" id="1.20.190.10">
    <property type="entry name" value="Pesticidal crystal protein, N-terminal domain"/>
    <property type="match status" value="1"/>
</dbReference>
<dbReference type="InterPro" id="IPR038979">
    <property type="entry name" value="Pest_crys"/>
</dbReference>
<dbReference type="InterPro" id="IPR036716">
    <property type="entry name" value="Pest_crys_N_sf"/>
</dbReference>
<keyword evidence="3" id="KW-0749">Sporulation</keyword>
<dbReference type="SUPFAM" id="SSF49785">
    <property type="entry name" value="Galactose-binding domain-like"/>
    <property type="match status" value="1"/>
</dbReference>
<dbReference type="InterPro" id="IPR036399">
    <property type="entry name" value="Pest_cryst_cen_dom_sf"/>
</dbReference>
<name>Q8RQU6_BACTA</name>
<evidence type="ECO:0000259" key="7">
    <source>
        <dbReference type="Pfam" id="PF03944"/>
    </source>
</evidence>
<dbReference type="InterPro" id="IPR005638">
    <property type="entry name" value="Pest_crys_dom-III"/>
</dbReference>
<feature type="non-terminal residue" evidence="9">
    <location>
        <position position="1"/>
    </location>
</feature>
<dbReference type="InterPro" id="IPR005639">
    <property type="entry name" value="Pest_crys_dom_I"/>
</dbReference>
<evidence type="ECO:0000256" key="2">
    <source>
        <dbReference type="ARBA" id="ARBA00022656"/>
    </source>
</evidence>
<sequence length="660" mass="75644">MNSYENKNEYEILNDSKKSNMSNPYLRYPLANDSLASMQNTNYKDWLTMCDRTDTDVLSSRGAVSTGVGMLSTILSLFGIPLIGEGIDLLLGAADFLWPESDGGHQYTWEDLMNHIEELMDERLETEKRTTALDDLRGLKALLGLFRDAFDSWEKNQNDPIAKNRVGGYFEDVHTHFVKDMASIFSATNYEVLLLPVYAQAANLHLLLLREGVIYGSRWGIAPAADFYHDQLLKYTAIYANHCVTWYNNGLAQQKELFAKSPNWNRFNAYRRDMTITVLDIIALFPTYDARLYTKPIKTELTREIYSDVLNLDVYGVQQTDLNKNEAAFTRSPHLVTRLRGFDFYTRTKYAYWRYLAGHTNYFSFTGNGTIYSSSFNNWYDTDMTKSTINIPDYANIYKLWTKSYTNISPYTDPVGISQMQFSLTNNQQLTYTGTSAPKYPVRETFFEIPPTDEKPLTYENYSHILSYMTSAQHFGDKKIGYTFAWMHESVDFDNRVDPDKITQIPAVKGDYLQYGYVKQGPGHTGGDLVSMIRTDRLGINVYFPQPLDYRIRIRYSTSSNGYLYIYSPNTKIVYLPPTTLVDGQPTFDPMDFSAFRVVEVPASFRASVAGYTNFTIEAGFGPVYIDKIEFIPDNTTTLEYEGGRDLEKTKNAVNDLFTN</sequence>
<dbReference type="SUPFAM" id="SSF51096">
    <property type="entry name" value="delta-Endotoxin (insectocide), middle domain"/>
    <property type="match status" value="1"/>
</dbReference>
<evidence type="ECO:0000256" key="5">
    <source>
        <dbReference type="ARBA" id="ARBA00029653"/>
    </source>
</evidence>
<dbReference type="EMBL" id="AB074413">
    <property type="protein sequence ID" value="BAB72016.2"/>
    <property type="molecule type" value="Genomic_DNA"/>
</dbReference>